<dbReference type="EMBL" id="QGMK01000211">
    <property type="protein sequence ID" value="TVY83259.1"/>
    <property type="molecule type" value="Genomic_DNA"/>
</dbReference>
<comment type="catalytic activity">
    <reaction evidence="5">
        <text>a di-trans,poly-cis-dolichal + NADP(+) = a di-trans,poly-cis-polyprenal + NADPH + H(+)</text>
        <dbReference type="Rhea" id="RHEA:80727"/>
        <dbReference type="Rhea" id="RHEA-COMP:19536"/>
        <dbReference type="Rhea" id="RHEA-COMP:19537"/>
        <dbReference type="ChEBI" id="CHEBI:15378"/>
        <dbReference type="ChEBI" id="CHEBI:57783"/>
        <dbReference type="ChEBI" id="CHEBI:58349"/>
        <dbReference type="ChEBI" id="CHEBI:231623"/>
        <dbReference type="ChEBI" id="CHEBI:231637"/>
        <dbReference type="EC" id="1.3.1.94"/>
    </reaction>
    <physiologicalReaction direction="right-to-left" evidence="5">
        <dbReference type="Rhea" id="RHEA:80729"/>
    </physiologicalReaction>
</comment>
<dbReference type="AlphaFoldDB" id="A0A8T9CBW8"/>
<evidence type="ECO:0000256" key="6">
    <source>
        <dbReference type="SAM" id="SignalP"/>
    </source>
</evidence>
<evidence type="ECO:0000256" key="2">
    <source>
        <dbReference type="ARBA" id="ARBA00022692"/>
    </source>
</evidence>
<evidence type="ECO:0000259" key="7">
    <source>
        <dbReference type="Pfam" id="PF02544"/>
    </source>
</evidence>
<keyword evidence="5" id="KW-0521">NADP</keyword>
<keyword evidence="2 5" id="KW-0812">Transmembrane</keyword>
<dbReference type="EC" id="1.3.1.94" evidence="5"/>
<dbReference type="InterPro" id="IPR039698">
    <property type="entry name" value="Dfg10/SRD5A3"/>
</dbReference>
<evidence type="ECO:0000256" key="4">
    <source>
        <dbReference type="ARBA" id="ARBA00023136"/>
    </source>
</evidence>
<keyword evidence="5" id="KW-0256">Endoplasmic reticulum</keyword>
<keyword evidence="4 5" id="KW-0472">Membrane</keyword>
<comment type="caution">
    <text evidence="8">The sequence shown here is derived from an EMBL/GenBank/DDBJ whole genome shotgun (WGS) entry which is preliminary data.</text>
</comment>
<comment type="function">
    <text evidence="5">Plays a key role in early steps of protein N-linked glycosylation by being involved in the conversion of polyprenol into dolichol. Acts as a polyprenal reductase that mediates the reduction of polyprenal into dolichal in a NADP-dependent mechanism. Dolichols are required for the synthesis of dolichol-linked monosaccharides and the oligosaccharide precursor used for N-glycosylation.</text>
</comment>
<dbReference type="GO" id="GO:0016095">
    <property type="term" value="P:polyprenol catabolic process"/>
    <property type="evidence" value="ECO:0007669"/>
    <property type="project" value="UniProtKB-UniRule"/>
</dbReference>
<keyword evidence="3 5" id="KW-1133">Transmembrane helix</keyword>
<reference evidence="8 9" key="1">
    <citation type="submission" date="2018-05" db="EMBL/GenBank/DDBJ databases">
        <title>Genome sequencing and assembly of the regulated plant pathogen Lachnellula willkommii and related sister species for the development of diagnostic species identification markers.</title>
        <authorList>
            <person name="Giroux E."/>
            <person name="Bilodeau G."/>
        </authorList>
    </citation>
    <scope>NUCLEOTIDE SEQUENCE [LARGE SCALE GENOMIC DNA]</scope>
    <source>
        <strain evidence="8 9">CBS 268.59</strain>
    </source>
</reference>
<comment type="pathway">
    <text evidence="5">Protein modification; protein glycosylation.</text>
</comment>
<dbReference type="PANTHER" id="PTHR14624">
    <property type="entry name" value="DFG10 PROTEIN"/>
    <property type="match status" value="1"/>
</dbReference>
<proteinExistence type="inferred from homology"/>
<keyword evidence="6" id="KW-0732">Signal</keyword>
<protein>
    <recommendedName>
        <fullName evidence="5">Polyprenal reductase</fullName>
        <ecNumber evidence="5">1.3.1.94</ecNumber>
    </recommendedName>
</protein>
<keyword evidence="9" id="KW-1185">Reference proteome</keyword>
<name>A0A8T9CBW8_9HELO</name>
<evidence type="ECO:0000256" key="3">
    <source>
        <dbReference type="ARBA" id="ARBA00022989"/>
    </source>
</evidence>
<dbReference type="GO" id="GO:0102389">
    <property type="term" value="F:polyprenol reductase activity"/>
    <property type="evidence" value="ECO:0007669"/>
    <property type="project" value="UniProtKB-UniRule"/>
</dbReference>
<gene>
    <name evidence="8" type="primary">DFG10</name>
    <name evidence="8" type="ORF">LSUE1_G002155</name>
</gene>
<dbReference type="GO" id="GO:0160198">
    <property type="term" value="F:polyprenal reductase activity"/>
    <property type="evidence" value="ECO:0007669"/>
    <property type="project" value="UniProtKB-EC"/>
</dbReference>
<comment type="caution">
    <text evidence="5">Lacks conserved residue(s) required for the propagation of feature annotation.</text>
</comment>
<dbReference type="GO" id="GO:0005789">
    <property type="term" value="C:endoplasmic reticulum membrane"/>
    <property type="evidence" value="ECO:0007669"/>
    <property type="project" value="UniProtKB-SubCell"/>
</dbReference>
<sequence>MDAATLCRLFFSLGTAVDLGGTLIPSFRSNIMNYGSRNSRNSRTISAKTPNSKTALSHALEYIAEFQVPHSWFTHYYVVSVGSSLFWGYQMFRVGVGVDDDVGAGGRRLYESLTLTRPSKSRMWVGLYLIGIAYYVFMGISVVVEGAPVLNSLRPLLSLLEISTPSLKTAVAIPLFLVASAIQNDSHRYLASLKKYSLPQRGLFKHIVCPHYTSECLIYIALAIISAPPGQVFNKTVLAGLGFVVSNLGVTADSTKKWYAEKFGAENVKGRWRMIPYLY</sequence>
<comment type="similarity">
    <text evidence="5">Belongs to the steroid 5-alpha reductase family. Polyprenal reductase subfamily.</text>
</comment>
<dbReference type="OrthoDB" id="541710at2759"/>
<feature type="transmembrane region" description="Helical" evidence="5">
    <location>
        <begin position="125"/>
        <end position="144"/>
    </location>
</feature>
<feature type="domain" description="3-oxo-5-alpha-steroid 4-dehydrogenase C-terminal" evidence="7">
    <location>
        <begin position="169"/>
        <end position="279"/>
    </location>
</feature>
<dbReference type="Proteomes" id="UP000469558">
    <property type="component" value="Unassembled WGS sequence"/>
</dbReference>
<dbReference type="GO" id="GO:0006488">
    <property type="term" value="P:dolichol-linked oligosaccharide biosynthetic process"/>
    <property type="evidence" value="ECO:0007669"/>
    <property type="project" value="UniProtKB-UniRule"/>
</dbReference>
<dbReference type="Pfam" id="PF02544">
    <property type="entry name" value="Steroid_dh"/>
    <property type="match status" value="1"/>
</dbReference>
<accession>A0A8T9CBW8</accession>
<evidence type="ECO:0000256" key="5">
    <source>
        <dbReference type="RuleBase" id="RU367081"/>
    </source>
</evidence>
<dbReference type="InterPro" id="IPR001104">
    <property type="entry name" value="3-oxo-5_a-steroid_4-DH_C"/>
</dbReference>
<dbReference type="GO" id="GO:0003865">
    <property type="term" value="F:3-oxo-5-alpha-steroid 4-dehydrogenase activity"/>
    <property type="evidence" value="ECO:0007669"/>
    <property type="project" value="TreeGrafter"/>
</dbReference>
<evidence type="ECO:0000313" key="9">
    <source>
        <dbReference type="Proteomes" id="UP000469558"/>
    </source>
</evidence>
<dbReference type="PANTHER" id="PTHR14624:SF0">
    <property type="entry name" value="POLYPRENOL REDUCTASE"/>
    <property type="match status" value="1"/>
</dbReference>
<evidence type="ECO:0000256" key="1">
    <source>
        <dbReference type="ARBA" id="ARBA00004127"/>
    </source>
</evidence>
<feature type="signal peptide" evidence="6">
    <location>
        <begin position="1"/>
        <end position="16"/>
    </location>
</feature>
<dbReference type="PROSITE" id="PS50244">
    <property type="entry name" value="S5A_REDUCTASE"/>
    <property type="match status" value="1"/>
</dbReference>
<organism evidence="8 9">
    <name type="scientific">Lachnellula suecica</name>
    <dbReference type="NCBI Taxonomy" id="602035"/>
    <lineage>
        <taxon>Eukaryota</taxon>
        <taxon>Fungi</taxon>
        <taxon>Dikarya</taxon>
        <taxon>Ascomycota</taxon>
        <taxon>Pezizomycotina</taxon>
        <taxon>Leotiomycetes</taxon>
        <taxon>Helotiales</taxon>
        <taxon>Lachnaceae</taxon>
        <taxon>Lachnellula</taxon>
    </lineage>
</organism>
<evidence type="ECO:0000313" key="8">
    <source>
        <dbReference type="EMBL" id="TVY83259.1"/>
    </source>
</evidence>
<feature type="chain" id="PRO_5035806617" description="Polyprenal reductase" evidence="6">
    <location>
        <begin position="17"/>
        <end position="279"/>
    </location>
</feature>
<comment type="subcellular location">
    <subcellularLocation>
        <location evidence="1">Endomembrane system</location>
        <topology evidence="1">Multi-pass membrane protein</topology>
    </subcellularLocation>
    <subcellularLocation>
        <location evidence="5">Endoplasmic reticulum membrane</location>
    </subcellularLocation>
</comment>
<keyword evidence="5" id="KW-0560">Oxidoreductase</keyword>